<gene>
    <name evidence="2" type="ORF">CP880_06060</name>
</gene>
<organism evidence="2 3">
    <name type="scientific">Cutibacterium namnetense</name>
    <dbReference type="NCBI Taxonomy" id="1574624"/>
    <lineage>
        <taxon>Bacteria</taxon>
        <taxon>Bacillati</taxon>
        <taxon>Actinomycetota</taxon>
        <taxon>Actinomycetes</taxon>
        <taxon>Propionibacteriales</taxon>
        <taxon>Propionibacteriaceae</taxon>
        <taxon>Cutibacterium</taxon>
    </lineage>
</organism>
<sequence length="53" mass="5680">MVIVPYDRMQAVKINAVPLDRYWGVTSVQLVTAAMTSSASIDGLPGEEKDAAL</sequence>
<evidence type="ECO:0000313" key="2">
    <source>
        <dbReference type="EMBL" id="REB71213.1"/>
    </source>
</evidence>
<proteinExistence type="predicted"/>
<dbReference type="RefSeq" id="WP_115938594.1">
    <property type="nucleotide sequence ID" value="NZ_PCZS01000001.1"/>
</dbReference>
<keyword evidence="3" id="KW-1185">Reference proteome</keyword>
<protein>
    <recommendedName>
        <fullName evidence="1">YdbS-like PH domain-containing protein</fullName>
    </recommendedName>
</protein>
<feature type="domain" description="YdbS-like PH" evidence="1">
    <location>
        <begin position="2"/>
        <end position="44"/>
    </location>
</feature>
<dbReference type="Proteomes" id="UP000256324">
    <property type="component" value="Unassembled WGS sequence"/>
</dbReference>
<name>A0ABX9ICN7_9ACTN</name>
<reference evidence="2 3" key="1">
    <citation type="submission" date="2017-09" db="EMBL/GenBank/DDBJ databases">
        <authorList>
            <person name="Bumgarner R.E."/>
        </authorList>
    </citation>
    <scope>NUCLEOTIDE SEQUENCE [LARGE SCALE GENOMIC DNA]</scope>
    <source>
        <strain evidence="2 3">T34998</strain>
    </source>
</reference>
<evidence type="ECO:0000259" key="1">
    <source>
        <dbReference type="Pfam" id="PF03703"/>
    </source>
</evidence>
<accession>A0ABX9ICN7</accession>
<dbReference type="InterPro" id="IPR005182">
    <property type="entry name" value="YdbS-like_PH"/>
</dbReference>
<dbReference type="EMBL" id="PCZS01000001">
    <property type="protein sequence ID" value="REB71213.1"/>
    <property type="molecule type" value="Genomic_DNA"/>
</dbReference>
<evidence type="ECO:0000313" key="3">
    <source>
        <dbReference type="Proteomes" id="UP000256324"/>
    </source>
</evidence>
<comment type="caution">
    <text evidence="2">The sequence shown here is derived from an EMBL/GenBank/DDBJ whole genome shotgun (WGS) entry which is preliminary data.</text>
</comment>
<dbReference type="Pfam" id="PF03703">
    <property type="entry name" value="bPH_2"/>
    <property type="match status" value="1"/>
</dbReference>